<dbReference type="Proteomes" id="UP001295444">
    <property type="component" value="Chromosome 07"/>
</dbReference>
<reference evidence="11" key="1">
    <citation type="submission" date="2022-03" db="EMBL/GenBank/DDBJ databases">
        <authorList>
            <person name="Alioto T."/>
            <person name="Alioto T."/>
            <person name="Gomez Garrido J."/>
        </authorList>
    </citation>
    <scope>NUCLEOTIDE SEQUENCE</scope>
</reference>
<evidence type="ECO:0000313" key="12">
    <source>
        <dbReference type="Proteomes" id="UP001295444"/>
    </source>
</evidence>
<dbReference type="GO" id="GO:0016491">
    <property type="term" value="F:oxidoreductase activity"/>
    <property type="evidence" value="ECO:0007669"/>
    <property type="project" value="UniProtKB-KW"/>
</dbReference>
<dbReference type="InterPro" id="IPR016166">
    <property type="entry name" value="FAD-bd_PCMH"/>
</dbReference>
<dbReference type="InterPro" id="IPR036318">
    <property type="entry name" value="FAD-bd_PCMH-like_sf"/>
</dbReference>
<comment type="cofactor">
    <cofactor evidence="1">
        <name>Mo-molybdopterin</name>
        <dbReference type="ChEBI" id="CHEBI:71302"/>
    </cofactor>
</comment>
<accession>A0AAD1SPS9</accession>
<dbReference type="EMBL" id="OW240918">
    <property type="protein sequence ID" value="CAH2306015.1"/>
    <property type="molecule type" value="Genomic_DNA"/>
</dbReference>
<comment type="cofactor">
    <cofactor evidence="2">
        <name>FAD</name>
        <dbReference type="ChEBI" id="CHEBI:57692"/>
    </cofactor>
</comment>
<sequence>MAEDQKRRTLVLQGDKSTWVTPSCLPELLQLKSLYPLAPLVVGNTLIGPQIEMVGSFYPVIISPARVPELSIVNYAAKGITIGAACSLTLVKSILSEAVSQLPEDKNKIFRVLLQQLNREQMRNEASIGGSILSGSAAWELNPILAAGNCTFNLASKDRRRQVTLRQLLFDENGMGGLSPEEILISINVPFSRKSEFVSAFRQVQRWGTSGPSIVAAMKAVLKEGTDLILAFSIYYGGSESACVFAKTASEQLAGRRWDDAMLDEACRFFLEEDSVLDLATAGMADFEKTLAISFLFKFYLQVAQELKQTVNFLQNSTPENQNTKYYAQNNKSLKDQTQMIANGFHMSQDEVQRHLHESMNGHGTVQQSRVLQTIEEEEIEDGDDDTPMEGELFLALVTSNRHHAKIISIHKEDALKARGVVDVITAADVPGINDINMFANDKVQYVGQVVCAVVADTQTHADQGASRIRIYYEDLEPVLLSIQDAIKNDSFFAPVRTLEHGNVDEAFKSVDHILEGEEYIGGSDDHRIGSQTLRVIPRGEDNEMEVILSTRDPLSVQATVASAINVPSDFVMCNMECGDSSEVESPYTASLAAIGAVAALKTGHLVHSVLKQREDSSMSKHLPRFLGKYKVGCMNDGRILALDVTYYCNAGCISDHSLKVLAMSLLSSQNAYSIPNARCSVIACRTNLPPKILSHGYCFPLSGMLAELWVDAVAGRCGLSPEKVRHMHLHKQTSQTSFKPHINATNLLKCWDECVKKSSLPARTTEAKESNQVCPWLKKGFSIIPVMFPVGFIADFLNQAYVLVHIYKDGWVLITPAGNELGEETRTKMMQVASQELRIPLSYIQISETSTTIASDTSVTATSFGATAHALAVQNACQILLHRLQAIINLNPDATWRDCPRCLPAQSLSFSNWLLQES</sequence>
<dbReference type="Pfam" id="PF01315">
    <property type="entry name" value="Ald_Xan_dh_C"/>
    <property type="match status" value="1"/>
</dbReference>
<evidence type="ECO:0000256" key="3">
    <source>
        <dbReference type="ARBA" id="ARBA00006849"/>
    </source>
</evidence>
<evidence type="ECO:0000256" key="6">
    <source>
        <dbReference type="ARBA" id="ARBA00023002"/>
    </source>
</evidence>
<organism evidence="11 12">
    <name type="scientific">Pelobates cultripes</name>
    <name type="common">Western spadefoot toad</name>
    <dbReference type="NCBI Taxonomy" id="61616"/>
    <lineage>
        <taxon>Eukaryota</taxon>
        <taxon>Metazoa</taxon>
        <taxon>Chordata</taxon>
        <taxon>Craniata</taxon>
        <taxon>Vertebrata</taxon>
        <taxon>Euteleostomi</taxon>
        <taxon>Amphibia</taxon>
        <taxon>Batrachia</taxon>
        <taxon>Anura</taxon>
        <taxon>Pelobatoidea</taxon>
        <taxon>Pelobatidae</taxon>
        <taxon>Pelobates</taxon>
    </lineage>
</organism>
<name>A0AAD1SPS9_PELCU</name>
<dbReference type="Pfam" id="PF03450">
    <property type="entry name" value="CO_deh_flav_C"/>
    <property type="match status" value="1"/>
</dbReference>
<dbReference type="Gene3D" id="3.30.465.10">
    <property type="match status" value="1"/>
</dbReference>
<dbReference type="InterPro" id="IPR008274">
    <property type="entry name" value="AldOxase/xan_DH_MoCoBD1"/>
</dbReference>
<dbReference type="InterPro" id="IPR037165">
    <property type="entry name" value="AldOxase/xan_DH_Mopterin-bd_sf"/>
</dbReference>
<evidence type="ECO:0000256" key="2">
    <source>
        <dbReference type="ARBA" id="ARBA00001974"/>
    </source>
</evidence>
<keyword evidence="6" id="KW-0560">Oxidoreductase</keyword>
<dbReference type="GO" id="GO:0005506">
    <property type="term" value="F:iron ion binding"/>
    <property type="evidence" value="ECO:0007669"/>
    <property type="project" value="InterPro"/>
</dbReference>
<dbReference type="PANTHER" id="PTHR45444">
    <property type="entry name" value="XANTHINE DEHYDROGENASE"/>
    <property type="match status" value="1"/>
</dbReference>
<evidence type="ECO:0000256" key="8">
    <source>
        <dbReference type="ARBA" id="ARBA00023014"/>
    </source>
</evidence>
<dbReference type="AlphaFoldDB" id="A0AAD1SPS9"/>
<comment type="similarity">
    <text evidence="3">Belongs to the xanthine dehydrogenase family.</text>
</comment>
<dbReference type="SMART" id="SM01008">
    <property type="entry name" value="Ald_Xan_dh_C"/>
    <property type="match status" value="1"/>
</dbReference>
<proteinExistence type="inferred from homology"/>
<dbReference type="PROSITE" id="PS51387">
    <property type="entry name" value="FAD_PCMH"/>
    <property type="match status" value="1"/>
</dbReference>
<dbReference type="FunFam" id="3.90.1170.50:FF:000001">
    <property type="entry name" value="Aldehyde oxidase 1"/>
    <property type="match status" value="1"/>
</dbReference>
<dbReference type="InterPro" id="IPR000674">
    <property type="entry name" value="Ald_Oxase/Xan_DH_a/b"/>
</dbReference>
<dbReference type="InterPro" id="IPR002346">
    <property type="entry name" value="Mopterin_DH_FAD-bd"/>
</dbReference>
<feature type="domain" description="FAD-binding PCMH-type" evidence="10">
    <location>
        <begin position="12"/>
        <end position="194"/>
    </location>
</feature>
<dbReference type="Pfam" id="PF20256">
    <property type="entry name" value="MoCoBD_2"/>
    <property type="match status" value="1"/>
</dbReference>
<dbReference type="FunFam" id="3.30.43.10:FF:000001">
    <property type="entry name" value="Xanthine dehydrogenase/oxidase"/>
    <property type="match status" value="1"/>
</dbReference>
<keyword evidence="7" id="KW-0408">Iron</keyword>
<evidence type="ECO:0000256" key="7">
    <source>
        <dbReference type="ARBA" id="ARBA00023004"/>
    </source>
</evidence>
<dbReference type="InterPro" id="IPR036683">
    <property type="entry name" value="CO_DH_flav_C_dom_sf"/>
</dbReference>
<keyword evidence="8" id="KW-0411">Iron-sulfur</keyword>
<evidence type="ECO:0000256" key="1">
    <source>
        <dbReference type="ARBA" id="ARBA00001924"/>
    </source>
</evidence>
<dbReference type="SUPFAM" id="SSF54665">
    <property type="entry name" value="CO dehydrogenase molybdoprotein N-domain-like"/>
    <property type="match status" value="1"/>
</dbReference>
<dbReference type="SUPFAM" id="SSF55447">
    <property type="entry name" value="CO dehydrogenase flavoprotein C-terminal domain-like"/>
    <property type="match status" value="1"/>
</dbReference>
<dbReference type="InterPro" id="IPR005107">
    <property type="entry name" value="CO_DH_flav_C"/>
</dbReference>
<dbReference type="InterPro" id="IPR046867">
    <property type="entry name" value="AldOxase/xan_DH_MoCoBD2"/>
</dbReference>
<dbReference type="Gene3D" id="3.30.390.50">
    <property type="entry name" value="CO dehydrogenase flavoprotein, C-terminal domain"/>
    <property type="match status" value="1"/>
</dbReference>
<evidence type="ECO:0000256" key="4">
    <source>
        <dbReference type="ARBA" id="ARBA00022714"/>
    </source>
</evidence>
<dbReference type="InterPro" id="IPR016208">
    <property type="entry name" value="Ald_Oxase/xanthine_DH-like"/>
</dbReference>
<dbReference type="FunFam" id="3.30.365.10:FF:000002">
    <property type="entry name" value="Xanthine dehydrogenase oxidase"/>
    <property type="match status" value="1"/>
</dbReference>
<protein>
    <submittedName>
        <fullName evidence="11">Aldehyde oxidase-like</fullName>
    </submittedName>
</protein>
<evidence type="ECO:0000259" key="10">
    <source>
        <dbReference type="PROSITE" id="PS51387"/>
    </source>
</evidence>
<gene>
    <name evidence="11" type="ORF">PECUL_23A054704</name>
</gene>
<evidence type="ECO:0000256" key="9">
    <source>
        <dbReference type="ARBA" id="ARBA00034078"/>
    </source>
</evidence>
<dbReference type="GO" id="GO:0051537">
    <property type="term" value="F:2 iron, 2 sulfur cluster binding"/>
    <property type="evidence" value="ECO:0007669"/>
    <property type="project" value="UniProtKB-KW"/>
</dbReference>
<evidence type="ECO:0000313" key="11">
    <source>
        <dbReference type="EMBL" id="CAH2306015.1"/>
    </source>
</evidence>
<evidence type="ECO:0000256" key="5">
    <source>
        <dbReference type="ARBA" id="ARBA00022723"/>
    </source>
</evidence>
<dbReference type="Gene3D" id="3.30.43.10">
    <property type="entry name" value="Uridine Diphospho-n-acetylenolpyruvylglucosamine Reductase, domain 2"/>
    <property type="match status" value="1"/>
</dbReference>
<keyword evidence="5" id="KW-0479">Metal-binding</keyword>
<keyword evidence="4" id="KW-0001">2Fe-2S</keyword>
<dbReference type="InterPro" id="IPR036856">
    <property type="entry name" value="Ald_Oxase/Xan_DH_a/b_sf"/>
</dbReference>
<keyword evidence="12" id="KW-1185">Reference proteome</keyword>
<dbReference type="InterPro" id="IPR016167">
    <property type="entry name" value="FAD-bd_PCMH_sub1"/>
</dbReference>
<dbReference type="FunFam" id="3.30.465.10:FF:000004">
    <property type="entry name" value="Xanthine dehydrogenase/oxidase"/>
    <property type="match status" value="1"/>
</dbReference>
<dbReference type="Gene3D" id="3.30.365.10">
    <property type="entry name" value="Aldehyde oxidase/xanthine dehydrogenase, molybdopterin binding domain"/>
    <property type="match status" value="4"/>
</dbReference>
<dbReference type="SUPFAM" id="SSF56176">
    <property type="entry name" value="FAD-binding/transporter-associated domain-like"/>
    <property type="match status" value="1"/>
</dbReference>
<dbReference type="SUPFAM" id="SSF56003">
    <property type="entry name" value="Molybdenum cofactor-binding domain"/>
    <property type="match status" value="1"/>
</dbReference>
<dbReference type="InterPro" id="IPR016169">
    <property type="entry name" value="FAD-bd_PCMH_sub2"/>
</dbReference>
<dbReference type="Pfam" id="PF00941">
    <property type="entry name" value="FAD_binding_5"/>
    <property type="match status" value="1"/>
</dbReference>
<dbReference type="PANTHER" id="PTHR45444:SF3">
    <property type="entry name" value="XANTHINE DEHYDROGENASE"/>
    <property type="match status" value="1"/>
</dbReference>
<comment type="cofactor">
    <cofactor evidence="9">
        <name>[2Fe-2S] cluster</name>
        <dbReference type="ChEBI" id="CHEBI:190135"/>
    </cofactor>
</comment>
<dbReference type="GO" id="GO:0071949">
    <property type="term" value="F:FAD binding"/>
    <property type="evidence" value="ECO:0007669"/>
    <property type="project" value="InterPro"/>
</dbReference>
<dbReference type="SMART" id="SM01092">
    <property type="entry name" value="CO_deh_flav_C"/>
    <property type="match status" value="1"/>
</dbReference>
<dbReference type="Gene3D" id="3.90.1170.50">
    <property type="entry name" value="Aldehyde oxidase/xanthine dehydrogenase, a/b hammerhead"/>
    <property type="match status" value="1"/>
</dbReference>
<dbReference type="Pfam" id="PF02738">
    <property type="entry name" value="MoCoBD_1"/>
    <property type="match status" value="1"/>
</dbReference>